<sequence>MVNLEQILRDLDLSAIAPGSDKLDECRFFLSALKSQTERQFFRWYLSAYLGATYSYLEIKALELYFSSCDPENGESVKDEAGLSVLREYVRVFQEKKRPDFIKTSGKAETAKKLYEIRKQNTHLRALPIMEGPVHDQQQQFLIGEYREKGIPAVEFCEEVQSMLDQIDAVLASV</sequence>
<gene>
    <name evidence="1" type="ORF">IB75_02995</name>
</gene>
<reference evidence="1 2" key="1">
    <citation type="submission" date="2014-07" db="EMBL/GenBank/DDBJ databases">
        <title>Comparative analysis of Nitrosococcus oceani genome inventories of strains from Pacific and Atlantic gyres.</title>
        <authorList>
            <person name="Lim C.K."/>
            <person name="Wang L."/>
            <person name="Sayavedra-Soto L.A."/>
            <person name="Klotz M.G."/>
        </authorList>
    </citation>
    <scope>NUCLEOTIDE SEQUENCE [LARGE SCALE GENOMIC DNA]</scope>
    <source>
        <strain evidence="1 2">C-27</strain>
    </source>
</reference>
<evidence type="ECO:0008006" key="3">
    <source>
        <dbReference type="Google" id="ProtNLM"/>
    </source>
</evidence>
<dbReference type="HOGENOM" id="CLU_1538477_0_0_6"/>
<protein>
    <recommendedName>
        <fullName evidence="3">HEPN AbiU2-like domain-containing protein</fullName>
    </recommendedName>
</protein>
<dbReference type="Proteomes" id="UP000028839">
    <property type="component" value="Unassembled WGS sequence"/>
</dbReference>
<accession>A0A0E2Z417</accession>
<name>A0A0E2Z417_9GAMM</name>
<dbReference type="AlphaFoldDB" id="A0A0E2Z417"/>
<dbReference type="OrthoDB" id="9182715at2"/>
<organism evidence="1 2">
    <name type="scientific">Nitrosococcus oceani C-27</name>
    <dbReference type="NCBI Taxonomy" id="314279"/>
    <lineage>
        <taxon>Bacteria</taxon>
        <taxon>Pseudomonadati</taxon>
        <taxon>Pseudomonadota</taxon>
        <taxon>Gammaproteobacteria</taxon>
        <taxon>Chromatiales</taxon>
        <taxon>Chromatiaceae</taxon>
        <taxon>Nitrosococcus</taxon>
    </lineage>
</organism>
<comment type="caution">
    <text evidence="1">The sequence shown here is derived from an EMBL/GenBank/DDBJ whole genome shotgun (WGS) entry which is preliminary data.</text>
</comment>
<proteinExistence type="predicted"/>
<evidence type="ECO:0000313" key="2">
    <source>
        <dbReference type="Proteomes" id="UP000028839"/>
    </source>
</evidence>
<dbReference type="EMBL" id="JPGN01000020">
    <property type="protein sequence ID" value="KFI20448.1"/>
    <property type="molecule type" value="Genomic_DNA"/>
</dbReference>
<evidence type="ECO:0000313" key="1">
    <source>
        <dbReference type="EMBL" id="KFI20448.1"/>
    </source>
</evidence>